<feature type="domain" description="Histidine kinase" evidence="6">
    <location>
        <begin position="1"/>
        <end position="141"/>
    </location>
</feature>
<evidence type="ECO:0000313" key="7">
    <source>
        <dbReference type="EMBL" id="GAI83188.1"/>
    </source>
</evidence>
<dbReference type="InterPro" id="IPR003594">
    <property type="entry name" value="HATPase_dom"/>
</dbReference>
<keyword evidence="4" id="KW-0067">ATP-binding</keyword>
<proteinExistence type="predicted"/>
<reference evidence="7" key="1">
    <citation type="journal article" date="2014" name="Front. Microbiol.">
        <title>High frequency of phylogenetically diverse reductive dehalogenase-homologous genes in deep subseafloor sedimentary metagenomes.</title>
        <authorList>
            <person name="Kawai M."/>
            <person name="Futagami T."/>
            <person name="Toyoda A."/>
            <person name="Takaki Y."/>
            <person name="Nishi S."/>
            <person name="Hori S."/>
            <person name="Arai W."/>
            <person name="Tsubouchi T."/>
            <person name="Morono Y."/>
            <person name="Uchiyama I."/>
            <person name="Ito T."/>
            <person name="Fujiyama A."/>
            <person name="Inagaki F."/>
            <person name="Takami H."/>
        </authorList>
    </citation>
    <scope>NUCLEOTIDE SEQUENCE</scope>
    <source>
        <strain evidence="7">Expedition CK06-06</strain>
    </source>
</reference>
<dbReference type="PROSITE" id="PS50109">
    <property type="entry name" value="HIS_KIN"/>
    <property type="match status" value="1"/>
</dbReference>
<evidence type="ECO:0000256" key="5">
    <source>
        <dbReference type="ARBA" id="ARBA00023012"/>
    </source>
</evidence>
<dbReference type="InterPro" id="IPR005467">
    <property type="entry name" value="His_kinase_dom"/>
</dbReference>
<dbReference type="PANTHER" id="PTHR43065">
    <property type="entry name" value="SENSOR HISTIDINE KINASE"/>
    <property type="match status" value="1"/>
</dbReference>
<dbReference type="Pfam" id="PF02518">
    <property type="entry name" value="HATPase_c"/>
    <property type="match status" value="1"/>
</dbReference>
<evidence type="ECO:0000256" key="3">
    <source>
        <dbReference type="ARBA" id="ARBA00022777"/>
    </source>
</evidence>
<dbReference type="AlphaFoldDB" id="X1RR97"/>
<gene>
    <name evidence="7" type="ORF">S12H4_17102</name>
</gene>
<feature type="non-terminal residue" evidence="7">
    <location>
        <position position="1"/>
    </location>
</feature>
<dbReference type="InterPro" id="IPR036890">
    <property type="entry name" value="HATPase_C_sf"/>
</dbReference>
<dbReference type="Gene3D" id="3.30.565.10">
    <property type="entry name" value="Histidine kinase-like ATPase, C-terminal domain"/>
    <property type="match status" value="1"/>
</dbReference>
<sequence>EKTITLFENQPLFHNIEIVKKYQSYLPEIFADPSQIQQVFVNIIMNAADAMNTKGLLTISTRSIETNDYVEVSFTDTGSGIPPDKIDRVFEPFFTTKGVGHGTGLGLSISYGIIQRHGGNIKVFSRVGEGSTFLVTLPKIKEKA</sequence>
<dbReference type="SUPFAM" id="SSF55874">
    <property type="entry name" value="ATPase domain of HSP90 chaperone/DNA topoisomerase II/histidine kinase"/>
    <property type="match status" value="1"/>
</dbReference>
<dbReference type="GO" id="GO:0005524">
    <property type="term" value="F:ATP binding"/>
    <property type="evidence" value="ECO:0007669"/>
    <property type="project" value="UniProtKB-KW"/>
</dbReference>
<dbReference type="GO" id="GO:0016301">
    <property type="term" value="F:kinase activity"/>
    <property type="evidence" value="ECO:0007669"/>
    <property type="project" value="UniProtKB-KW"/>
</dbReference>
<dbReference type="PANTHER" id="PTHR43065:SF46">
    <property type="entry name" value="C4-DICARBOXYLATE TRANSPORT SENSOR PROTEIN DCTB"/>
    <property type="match status" value="1"/>
</dbReference>
<dbReference type="SMART" id="SM00387">
    <property type="entry name" value="HATPase_c"/>
    <property type="match status" value="1"/>
</dbReference>
<dbReference type="InterPro" id="IPR004358">
    <property type="entry name" value="Sig_transdc_His_kin-like_C"/>
</dbReference>
<accession>X1RR97</accession>
<dbReference type="EMBL" id="BARW01008324">
    <property type="protein sequence ID" value="GAI83188.1"/>
    <property type="molecule type" value="Genomic_DNA"/>
</dbReference>
<keyword evidence="5" id="KW-0902">Two-component regulatory system</keyword>
<keyword evidence="1" id="KW-0808">Transferase</keyword>
<protein>
    <recommendedName>
        <fullName evidence="6">Histidine kinase domain-containing protein</fullName>
    </recommendedName>
</protein>
<evidence type="ECO:0000256" key="4">
    <source>
        <dbReference type="ARBA" id="ARBA00022840"/>
    </source>
</evidence>
<evidence type="ECO:0000256" key="1">
    <source>
        <dbReference type="ARBA" id="ARBA00022679"/>
    </source>
</evidence>
<evidence type="ECO:0000259" key="6">
    <source>
        <dbReference type="PROSITE" id="PS50109"/>
    </source>
</evidence>
<evidence type="ECO:0000256" key="2">
    <source>
        <dbReference type="ARBA" id="ARBA00022741"/>
    </source>
</evidence>
<name>X1RR97_9ZZZZ</name>
<keyword evidence="2" id="KW-0547">Nucleotide-binding</keyword>
<dbReference type="PRINTS" id="PR00344">
    <property type="entry name" value="BCTRLSENSOR"/>
</dbReference>
<organism evidence="7">
    <name type="scientific">marine sediment metagenome</name>
    <dbReference type="NCBI Taxonomy" id="412755"/>
    <lineage>
        <taxon>unclassified sequences</taxon>
        <taxon>metagenomes</taxon>
        <taxon>ecological metagenomes</taxon>
    </lineage>
</organism>
<keyword evidence="3" id="KW-0418">Kinase</keyword>
<dbReference type="GO" id="GO:0000160">
    <property type="term" value="P:phosphorelay signal transduction system"/>
    <property type="evidence" value="ECO:0007669"/>
    <property type="project" value="UniProtKB-KW"/>
</dbReference>
<comment type="caution">
    <text evidence="7">The sequence shown here is derived from an EMBL/GenBank/DDBJ whole genome shotgun (WGS) entry which is preliminary data.</text>
</comment>